<dbReference type="AlphaFoldDB" id="A0A0F9A7F9"/>
<evidence type="ECO:0000313" key="1">
    <source>
        <dbReference type="EMBL" id="KKK94130.1"/>
    </source>
</evidence>
<organism evidence="1">
    <name type="scientific">marine sediment metagenome</name>
    <dbReference type="NCBI Taxonomy" id="412755"/>
    <lineage>
        <taxon>unclassified sequences</taxon>
        <taxon>metagenomes</taxon>
        <taxon>ecological metagenomes</taxon>
    </lineage>
</organism>
<feature type="non-terminal residue" evidence="1">
    <location>
        <position position="1"/>
    </location>
</feature>
<gene>
    <name evidence="1" type="ORF">LCGC14_2685960</name>
</gene>
<sequence length="89" mass="10228">ERYGRGRILLQLKENLNGKYYAEREDDNTGGNYVQSSSKFKSIPKEEYNGFHLSVELLLKNESSELGFHSAPIQIEGEFLTMAIDIRED</sequence>
<proteinExistence type="predicted"/>
<protein>
    <submittedName>
        <fullName evidence="1">Uncharacterized protein</fullName>
    </submittedName>
</protein>
<name>A0A0F9A7F9_9ZZZZ</name>
<dbReference type="EMBL" id="LAZR01047478">
    <property type="protein sequence ID" value="KKK94130.1"/>
    <property type="molecule type" value="Genomic_DNA"/>
</dbReference>
<accession>A0A0F9A7F9</accession>
<reference evidence="1" key="1">
    <citation type="journal article" date="2015" name="Nature">
        <title>Complex archaea that bridge the gap between prokaryotes and eukaryotes.</title>
        <authorList>
            <person name="Spang A."/>
            <person name="Saw J.H."/>
            <person name="Jorgensen S.L."/>
            <person name="Zaremba-Niedzwiedzka K."/>
            <person name="Martijn J."/>
            <person name="Lind A.E."/>
            <person name="van Eijk R."/>
            <person name="Schleper C."/>
            <person name="Guy L."/>
            <person name="Ettema T.J."/>
        </authorList>
    </citation>
    <scope>NUCLEOTIDE SEQUENCE</scope>
</reference>
<comment type="caution">
    <text evidence="1">The sequence shown here is derived from an EMBL/GenBank/DDBJ whole genome shotgun (WGS) entry which is preliminary data.</text>
</comment>